<evidence type="ECO:0000256" key="4">
    <source>
        <dbReference type="ARBA" id="ARBA00022679"/>
    </source>
</evidence>
<reference evidence="7 8" key="1">
    <citation type="submission" date="2023-09" db="EMBL/GenBank/DDBJ databases">
        <title>Thioclava shenzhenensis sp. nov., a multidrug resistant bacteria-antagonizing species isolated from coastal seawater.</title>
        <authorList>
            <person name="Long M."/>
        </authorList>
    </citation>
    <scope>NUCLEOTIDE SEQUENCE [LARGE SCALE GENOMIC DNA]</scope>
    <source>
        <strain evidence="7 8">FTW29</strain>
    </source>
</reference>
<keyword evidence="3" id="KW-0328">Glycosyltransferase</keyword>
<dbReference type="InterPro" id="IPR050256">
    <property type="entry name" value="Glycosyltransferase_2"/>
</dbReference>
<dbReference type="PANTHER" id="PTHR48090:SF10">
    <property type="entry name" value="GLUCOSYL-3-PHOSPHOGLYCERATE SYNTHASE"/>
    <property type="match status" value="1"/>
</dbReference>
<gene>
    <name evidence="7" type="ORF">RPE78_02950</name>
</gene>
<dbReference type="InterPro" id="IPR001173">
    <property type="entry name" value="Glyco_trans_2-like"/>
</dbReference>
<dbReference type="CDD" id="cd04179">
    <property type="entry name" value="DPM_DPG-synthase_like"/>
    <property type="match status" value="1"/>
</dbReference>
<dbReference type="InterPro" id="IPR029044">
    <property type="entry name" value="Nucleotide-diphossugar_trans"/>
</dbReference>
<evidence type="ECO:0000256" key="5">
    <source>
        <dbReference type="ARBA" id="ARBA00022842"/>
    </source>
</evidence>
<comment type="similarity">
    <text evidence="2">Belongs to the glycosyltransferase 2 family.</text>
</comment>
<name>A0ABZ1DZM8_9RHOB</name>
<evidence type="ECO:0000313" key="7">
    <source>
        <dbReference type="EMBL" id="WRY34264.1"/>
    </source>
</evidence>
<evidence type="ECO:0000256" key="2">
    <source>
        <dbReference type="ARBA" id="ARBA00006739"/>
    </source>
</evidence>
<evidence type="ECO:0000259" key="6">
    <source>
        <dbReference type="Pfam" id="PF00535"/>
    </source>
</evidence>
<keyword evidence="5" id="KW-0460">Magnesium</keyword>
<dbReference type="Proteomes" id="UP001623290">
    <property type="component" value="Chromosome"/>
</dbReference>
<evidence type="ECO:0000256" key="3">
    <source>
        <dbReference type="ARBA" id="ARBA00022676"/>
    </source>
</evidence>
<proteinExistence type="inferred from homology"/>
<dbReference type="RefSeq" id="WP_406721204.1">
    <property type="nucleotide sequence ID" value="NZ_CP135443.1"/>
</dbReference>
<evidence type="ECO:0000313" key="8">
    <source>
        <dbReference type="Proteomes" id="UP001623290"/>
    </source>
</evidence>
<dbReference type="SUPFAM" id="SSF53448">
    <property type="entry name" value="Nucleotide-diphospho-sugar transferases"/>
    <property type="match status" value="1"/>
</dbReference>
<keyword evidence="4" id="KW-0808">Transferase</keyword>
<dbReference type="EMBL" id="CP135443">
    <property type="protein sequence ID" value="WRY34264.1"/>
    <property type="molecule type" value="Genomic_DNA"/>
</dbReference>
<protein>
    <submittedName>
        <fullName evidence="7">Glycosyltransferase family 2 protein</fullName>
    </submittedName>
</protein>
<sequence>MSAGLSVSCVIPAYNEAPRIRNVLEAVLCHPAVEEVIVVDDGSTDGTPEIVGALPSVQLVRQTQNGGKTAAVARGIREARGSHVMLLDSDLLGLTGLHVSQLLDPVRSGAADVAISLRRNAPALWHMIGLDYISGERVLPRAWLLDGLEALPHFGLEVHMNRLLIRKGARLAVVEWPDVDSPCKHAKLGSWAAGLRADAAMLADMFRVVSPLEAGGQIWSMRKMRVAPRQLAGHPPQP</sequence>
<organism evidence="7 8">
    <name type="scientific">Thioclava litoralis</name>
    <dbReference type="NCBI Taxonomy" id="3076557"/>
    <lineage>
        <taxon>Bacteria</taxon>
        <taxon>Pseudomonadati</taxon>
        <taxon>Pseudomonadota</taxon>
        <taxon>Alphaproteobacteria</taxon>
        <taxon>Rhodobacterales</taxon>
        <taxon>Paracoccaceae</taxon>
        <taxon>Thioclava</taxon>
    </lineage>
</organism>
<feature type="domain" description="Glycosyltransferase 2-like" evidence="6">
    <location>
        <begin position="8"/>
        <end position="120"/>
    </location>
</feature>
<dbReference type="Gene3D" id="3.90.550.10">
    <property type="entry name" value="Spore Coat Polysaccharide Biosynthesis Protein SpsA, Chain A"/>
    <property type="match status" value="1"/>
</dbReference>
<dbReference type="PANTHER" id="PTHR48090">
    <property type="entry name" value="UNDECAPRENYL-PHOSPHATE 4-DEOXY-4-FORMAMIDO-L-ARABINOSE TRANSFERASE-RELATED"/>
    <property type="match status" value="1"/>
</dbReference>
<accession>A0ABZ1DZM8</accession>
<comment type="cofactor">
    <cofactor evidence="1">
        <name>Mg(2+)</name>
        <dbReference type="ChEBI" id="CHEBI:18420"/>
    </cofactor>
</comment>
<evidence type="ECO:0000256" key="1">
    <source>
        <dbReference type="ARBA" id="ARBA00001946"/>
    </source>
</evidence>
<dbReference type="Pfam" id="PF00535">
    <property type="entry name" value="Glycos_transf_2"/>
    <property type="match status" value="1"/>
</dbReference>
<keyword evidence="8" id="KW-1185">Reference proteome</keyword>